<dbReference type="PANTHER" id="PTHR42866">
    <property type="entry name" value="3-DEOXY-MANNO-OCTULOSONATE CYTIDYLYLTRANSFERASE"/>
    <property type="match status" value="1"/>
</dbReference>
<dbReference type="Gene3D" id="3.90.550.10">
    <property type="entry name" value="Spore Coat Polysaccharide Biosynthesis Protein SpsA, Chain A"/>
    <property type="match status" value="1"/>
</dbReference>
<accession>A0A8J8B3Y6</accession>
<evidence type="ECO:0000313" key="2">
    <source>
        <dbReference type="Proteomes" id="UP000730161"/>
    </source>
</evidence>
<gene>
    <name evidence="1" type="ORF">RJ53_00990</name>
</gene>
<reference evidence="1" key="1">
    <citation type="submission" date="2014-12" db="EMBL/GenBank/DDBJ databases">
        <authorList>
            <person name="Huang H.-H."/>
            <person name="Chen S.-C."/>
            <person name="Lai M.-C."/>
        </authorList>
    </citation>
    <scope>NUCLEOTIDE SEQUENCE</scope>
    <source>
        <strain evidence="1">K1F9705b</strain>
    </source>
</reference>
<dbReference type="PANTHER" id="PTHR42866:SF1">
    <property type="entry name" value="SPORE COAT POLYSACCHARIDE BIOSYNTHESIS PROTEIN SPSF"/>
    <property type="match status" value="1"/>
</dbReference>
<dbReference type="InterPro" id="IPR003329">
    <property type="entry name" value="Cytidylyl_trans"/>
</dbReference>
<protein>
    <submittedName>
        <fullName evidence="1">3-deoxy-manno-octulosonate cytidylyltransferase</fullName>
    </submittedName>
</protein>
<dbReference type="AlphaFoldDB" id="A0A8J8B3Y6"/>
<dbReference type="EMBL" id="JWHL01000001">
    <property type="protein sequence ID" value="MBR1368141.1"/>
    <property type="molecule type" value="Genomic_DNA"/>
</dbReference>
<comment type="caution">
    <text evidence="1">The sequence shown here is derived from an EMBL/GenBank/DDBJ whole genome shotgun (WGS) entry which is preliminary data.</text>
</comment>
<evidence type="ECO:0000313" key="1">
    <source>
        <dbReference type="EMBL" id="MBR1368141.1"/>
    </source>
</evidence>
<organism evidence="1 2">
    <name type="scientific">Methanocalculus chunghsingensis</name>
    <dbReference type="NCBI Taxonomy" id="156457"/>
    <lineage>
        <taxon>Archaea</taxon>
        <taxon>Methanobacteriati</taxon>
        <taxon>Methanobacteriota</taxon>
        <taxon>Stenosarchaea group</taxon>
        <taxon>Methanomicrobia</taxon>
        <taxon>Methanomicrobiales</taxon>
        <taxon>Methanocalculaceae</taxon>
        <taxon>Methanocalculus</taxon>
    </lineage>
</organism>
<dbReference type="Pfam" id="PF02348">
    <property type="entry name" value="CTP_transf_3"/>
    <property type="match status" value="1"/>
</dbReference>
<keyword evidence="1" id="KW-0808">Transferase</keyword>
<sequence>MKIGFLITARLKSSRLPLKVIMDLNGKTVIERLIDRIKEIQGISEIVLCTSTHPQDKILVDIAKKNDIYYFCGDEVDVLKRLYDAGRFFGIDYFLGITADNPLISIYYSNLIIDEVEKGHYDFVQVDGLPLGSATYGMKIQALETICEIKQVVDTEIWGYLIRRPEVFSIKTISAKGKLCRPELRFTLDYLEDYEVMRAIHTNVPFTNVLNLADVIDYLDMHPGIVDINKNCIQLDIKEDVKKSIDEYYSNNLQKILDIKERVYRSYI</sequence>
<dbReference type="GO" id="GO:0016779">
    <property type="term" value="F:nucleotidyltransferase activity"/>
    <property type="evidence" value="ECO:0007669"/>
    <property type="project" value="UniProtKB-KW"/>
</dbReference>
<keyword evidence="2" id="KW-1185">Reference proteome</keyword>
<dbReference type="Proteomes" id="UP000730161">
    <property type="component" value="Unassembled WGS sequence"/>
</dbReference>
<dbReference type="RefSeq" id="WP_211529739.1">
    <property type="nucleotide sequence ID" value="NZ_JWHL01000001.1"/>
</dbReference>
<dbReference type="GO" id="GO:0005829">
    <property type="term" value="C:cytosol"/>
    <property type="evidence" value="ECO:0007669"/>
    <property type="project" value="TreeGrafter"/>
</dbReference>
<keyword evidence="1" id="KW-0548">Nucleotidyltransferase</keyword>
<name>A0A8J8B3Y6_9EURY</name>
<dbReference type="InterPro" id="IPR029044">
    <property type="entry name" value="Nucleotide-diphossugar_trans"/>
</dbReference>
<dbReference type="OrthoDB" id="10155at2157"/>
<dbReference type="SUPFAM" id="SSF53448">
    <property type="entry name" value="Nucleotide-diphospho-sugar transferases"/>
    <property type="match status" value="1"/>
</dbReference>
<proteinExistence type="predicted"/>